<feature type="short sequence motif" description="'HIGH' region" evidence="12">
    <location>
        <begin position="38"/>
        <end position="48"/>
    </location>
</feature>
<feature type="binding site" evidence="12">
    <location>
        <position position="274"/>
    </location>
    <ligand>
        <name>ATP</name>
        <dbReference type="ChEBI" id="CHEBI:30616"/>
    </ligand>
</feature>
<dbReference type="InterPro" id="IPR009080">
    <property type="entry name" value="tRNAsynth_Ia_anticodon-bd"/>
</dbReference>
<comment type="catalytic activity">
    <reaction evidence="11 12">
        <text>tRNA(Cys) + L-cysteine + ATP = L-cysteinyl-tRNA(Cys) + AMP + diphosphate</text>
        <dbReference type="Rhea" id="RHEA:17773"/>
        <dbReference type="Rhea" id="RHEA-COMP:9661"/>
        <dbReference type="Rhea" id="RHEA-COMP:9679"/>
        <dbReference type="ChEBI" id="CHEBI:30616"/>
        <dbReference type="ChEBI" id="CHEBI:33019"/>
        <dbReference type="ChEBI" id="CHEBI:35235"/>
        <dbReference type="ChEBI" id="CHEBI:78442"/>
        <dbReference type="ChEBI" id="CHEBI:78517"/>
        <dbReference type="ChEBI" id="CHEBI:456215"/>
        <dbReference type="EC" id="6.1.1.16"/>
    </reaction>
</comment>
<dbReference type="KEGG" id="sacd:HS1genome_2159"/>
<dbReference type="GO" id="GO:0004817">
    <property type="term" value="F:cysteine-tRNA ligase activity"/>
    <property type="evidence" value="ECO:0007669"/>
    <property type="project" value="UniProtKB-UniRule"/>
</dbReference>
<keyword evidence="7 12" id="KW-0862">Zinc</keyword>
<sequence>MSLSPSHMKVSILNTLGKRKEELTTVTPGVVKMYVCGPTVQDLVHLGHGRTFVAFDGVVRYLKMAGYDVIRVQNITDIDDKIISKASQEGRSWEDVADHYSREYLEAMRSLKVGIDMHPKVTKHIGEIVDFVSRLIDKGNAYVAPSGSVYFDVTTYPAYGELSNTKMEEWDQGEEFLKEKRHPYDFALWKSAKPGEPNWDSPWGKGRPGWHIECSTMSSRYLGGKFDIHGGGADLVFPHHENERAQSEALLGSGWVRYWMHASFVTVRKEKMAKSKGNFISIKDALSKWSPSVLRYWFLSTHYRSEVDFSEEALQEASNALNRLKDALAVARSVVRESKGFRASDADVEIQRKIVRLHAEFHERMSDDFDTPGALASIHRVAGVVFSELQGRDNLLGGMLAVNAFREFNQVFGVMDEEFWEGARTAEVIDAVLKVRNVLRERKMFDLSDELRSALAKAGIKVLDGKEGSTWRFE</sequence>
<comment type="subcellular location">
    <subcellularLocation>
        <location evidence="1 12">Cytoplasm</location>
    </subcellularLocation>
</comment>
<dbReference type="EMBL" id="AP018553">
    <property type="protein sequence ID" value="BBD73770.1"/>
    <property type="molecule type" value="Genomic_DNA"/>
</dbReference>
<reference evidence="17" key="2">
    <citation type="submission" date="2018-04" db="EMBL/GenBank/DDBJ databases">
        <title>Complete genome sequence of Sulfodiicoccus acidiphilus strain HS-1.</title>
        <authorList>
            <person name="Sakai H.D."/>
            <person name="Kurosawa N."/>
        </authorList>
    </citation>
    <scope>NUCLEOTIDE SEQUENCE [LARGE SCALE GENOMIC DNA]</scope>
    <source>
        <strain evidence="17">HS-1</strain>
    </source>
</reference>
<evidence type="ECO:0000256" key="9">
    <source>
        <dbReference type="ARBA" id="ARBA00022917"/>
    </source>
</evidence>
<dbReference type="Proteomes" id="UP000276741">
    <property type="component" value="Chromosome"/>
</dbReference>
<evidence type="ECO:0000256" key="7">
    <source>
        <dbReference type="ARBA" id="ARBA00022833"/>
    </source>
</evidence>
<dbReference type="GO" id="GO:0005524">
    <property type="term" value="F:ATP binding"/>
    <property type="evidence" value="ECO:0007669"/>
    <property type="project" value="UniProtKB-UniRule"/>
</dbReference>
<dbReference type="CDD" id="cd00672">
    <property type="entry name" value="CysRS_core"/>
    <property type="match status" value="1"/>
</dbReference>
<dbReference type="InterPro" id="IPR015803">
    <property type="entry name" value="Cys-tRNA-ligase"/>
</dbReference>
<keyword evidence="9 12" id="KW-0648">Protein biosynthesis</keyword>
<protein>
    <recommendedName>
        <fullName evidence="12">Cysteine--tRNA ligase</fullName>
        <ecNumber evidence="12">6.1.1.16</ecNumber>
    </recommendedName>
    <alternativeName>
        <fullName evidence="12">Cysteinyl-tRNA synthetase</fullName>
        <shortName evidence="12">CysRS</shortName>
    </alternativeName>
</protein>
<dbReference type="InterPro" id="IPR014729">
    <property type="entry name" value="Rossmann-like_a/b/a_fold"/>
</dbReference>
<dbReference type="PRINTS" id="PR00983">
    <property type="entry name" value="TRNASYNTHCYS"/>
</dbReference>
<keyword evidence="4 12" id="KW-0436">Ligase</keyword>
<dbReference type="Proteomes" id="UP000616143">
    <property type="component" value="Unassembled WGS sequence"/>
</dbReference>
<dbReference type="PANTHER" id="PTHR10890">
    <property type="entry name" value="CYSTEINYL-TRNA SYNTHETASE"/>
    <property type="match status" value="1"/>
</dbReference>
<dbReference type="Pfam" id="PF01406">
    <property type="entry name" value="tRNA-synt_1e"/>
    <property type="match status" value="1"/>
</dbReference>
<reference evidence="16" key="1">
    <citation type="journal article" date="2014" name="Int. J. Syst. Evol. Microbiol.">
        <title>Complete genome sequence of Corynebacterium casei LMG S-19264T (=DSM 44701T), isolated from a smear-ripened cheese.</title>
        <authorList>
            <consortium name="US DOE Joint Genome Institute (JGI-PGF)"/>
            <person name="Walter F."/>
            <person name="Albersmeier A."/>
            <person name="Kalinowski J."/>
            <person name="Ruckert C."/>
        </authorList>
    </citation>
    <scope>NUCLEOTIDE SEQUENCE</scope>
    <source>
        <strain evidence="16">JCM 31740</strain>
    </source>
</reference>
<evidence type="ECO:0000256" key="1">
    <source>
        <dbReference type="ARBA" id="ARBA00004496"/>
    </source>
</evidence>
<dbReference type="EC" id="6.1.1.16" evidence="12"/>
<dbReference type="GO" id="GO:0006423">
    <property type="term" value="P:cysteinyl-tRNA aminoacylation"/>
    <property type="evidence" value="ECO:0007669"/>
    <property type="project" value="UniProtKB-UniRule"/>
</dbReference>
<dbReference type="Gene3D" id="1.20.120.1910">
    <property type="entry name" value="Cysteine-tRNA ligase, C-terminal anti-codon recognition domain"/>
    <property type="match status" value="1"/>
</dbReference>
<evidence type="ECO:0000256" key="6">
    <source>
        <dbReference type="ARBA" id="ARBA00022741"/>
    </source>
</evidence>
<evidence type="ECO:0000256" key="8">
    <source>
        <dbReference type="ARBA" id="ARBA00022840"/>
    </source>
</evidence>
<feature type="binding site" evidence="12">
    <location>
        <position position="239"/>
    </location>
    <ligand>
        <name>Zn(2+)</name>
        <dbReference type="ChEBI" id="CHEBI:29105"/>
    </ligand>
</feature>
<feature type="short sequence motif" description="'KMSKS' region" evidence="12">
    <location>
        <begin position="271"/>
        <end position="275"/>
    </location>
</feature>
<keyword evidence="13" id="KW-0175">Coiled coil</keyword>
<dbReference type="SUPFAM" id="SSF47323">
    <property type="entry name" value="Anticodon-binding domain of a subclass of class I aminoacyl-tRNA synthetases"/>
    <property type="match status" value="1"/>
</dbReference>
<evidence type="ECO:0000256" key="5">
    <source>
        <dbReference type="ARBA" id="ARBA00022723"/>
    </source>
</evidence>
<organism evidence="15 17">
    <name type="scientific">Sulfodiicoccus acidiphilus</name>
    <dbReference type="NCBI Taxonomy" id="1670455"/>
    <lineage>
        <taxon>Archaea</taxon>
        <taxon>Thermoproteota</taxon>
        <taxon>Thermoprotei</taxon>
        <taxon>Sulfolobales</taxon>
        <taxon>Sulfolobaceae</taxon>
        <taxon>Sulfodiicoccus</taxon>
    </lineage>
</organism>
<feature type="binding site" evidence="12">
    <location>
        <position position="243"/>
    </location>
    <ligand>
        <name>Zn(2+)</name>
        <dbReference type="ChEBI" id="CHEBI:29105"/>
    </ligand>
</feature>
<feature type="domain" description="Cysteinyl-tRNA synthetase class Ia DALR" evidence="14">
    <location>
        <begin position="360"/>
        <end position="419"/>
    </location>
</feature>
<evidence type="ECO:0000256" key="11">
    <source>
        <dbReference type="ARBA" id="ARBA00047398"/>
    </source>
</evidence>
<keyword evidence="3 12" id="KW-0963">Cytoplasm</keyword>
<dbReference type="InterPro" id="IPR024909">
    <property type="entry name" value="Cys-tRNA/MSH_ligase"/>
</dbReference>
<dbReference type="SMART" id="SM00840">
    <property type="entry name" value="DALR_2"/>
    <property type="match status" value="1"/>
</dbReference>
<feature type="binding site" evidence="12">
    <location>
        <position position="214"/>
    </location>
    <ligand>
        <name>Zn(2+)</name>
        <dbReference type="ChEBI" id="CHEBI:29105"/>
    </ligand>
</feature>
<keyword evidence="5 12" id="KW-0479">Metal-binding</keyword>
<evidence type="ECO:0000256" key="13">
    <source>
        <dbReference type="SAM" id="Coils"/>
    </source>
</evidence>
<evidence type="ECO:0000256" key="3">
    <source>
        <dbReference type="ARBA" id="ARBA00022490"/>
    </source>
</evidence>
<gene>
    <name evidence="12" type="primary">cysS</name>
    <name evidence="16" type="ORF">GCM10007116_14750</name>
    <name evidence="15" type="ORF">HS1genome_2159</name>
</gene>
<dbReference type="GO" id="GO:0005737">
    <property type="term" value="C:cytoplasm"/>
    <property type="evidence" value="ECO:0007669"/>
    <property type="project" value="UniProtKB-SubCell"/>
</dbReference>
<feature type="coiled-coil region" evidence="13">
    <location>
        <begin position="307"/>
        <end position="334"/>
    </location>
</feature>
<keyword evidence="10 12" id="KW-0030">Aminoacyl-tRNA synthetase</keyword>
<evidence type="ECO:0000313" key="15">
    <source>
        <dbReference type="EMBL" id="BBD73770.1"/>
    </source>
</evidence>
<dbReference type="InterPro" id="IPR015273">
    <property type="entry name" value="Cys-tRNA-synt_Ia_DALR"/>
</dbReference>
<keyword evidence="17" id="KW-1185">Reference proteome</keyword>
<evidence type="ECO:0000313" key="16">
    <source>
        <dbReference type="EMBL" id="GGT98223.1"/>
    </source>
</evidence>
<reference evidence="16" key="4">
    <citation type="submission" date="2020-09" db="EMBL/GenBank/DDBJ databases">
        <authorList>
            <person name="Sun Q."/>
            <person name="Ohkuma M."/>
        </authorList>
    </citation>
    <scope>NUCLEOTIDE SEQUENCE</scope>
    <source>
        <strain evidence="16">JCM 31740</strain>
    </source>
</reference>
<evidence type="ECO:0000256" key="10">
    <source>
        <dbReference type="ARBA" id="ARBA00023146"/>
    </source>
</evidence>
<evidence type="ECO:0000256" key="2">
    <source>
        <dbReference type="ARBA" id="ARBA00005594"/>
    </source>
</evidence>
<dbReference type="GO" id="GO:0008270">
    <property type="term" value="F:zinc ion binding"/>
    <property type="evidence" value="ECO:0007669"/>
    <property type="project" value="UniProtKB-UniRule"/>
</dbReference>
<keyword evidence="8 12" id="KW-0067">ATP-binding</keyword>
<dbReference type="FunFam" id="3.40.50.620:FF:000068">
    <property type="entry name" value="Cysteine--tRNA ligase"/>
    <property type="match status" value="1"/>
</dbReference>
<proteinExistence type="inferred from homology"/>
<dbReference type="InterPro" id="IPR032678">
    <property type="entry name" value="tRNA-synt_1_cat_dom"/>
</dbReference>
<name>A0A348B6G8_9CREN</name>
<dbReference type="HAMAP" id="MF_00041">
    <property type="entry name" value="Cys_tRNA_synth"/>
    <property type="match status" value="1"/>
</dbReference>
<accession>A0A348B6G8</accession>
<dbReference type="EMBL" id="BMQS01000012">
    <property type="protein sequence ID" value="GGT98223.1"/>
    <property type="molecule type" value="Genomic_DNA"/>
</dbReference>
<dbReference type="NCBIfam" id="TIGR00435">
    <property type="entry name" value="cysS"/>
    <property type="match status" value="1"/>
</dbReference>
<evidence type="ECO:0000256" key="4">
    <source>
        <dbReference type="ARBA" id="ARBA00022598"/>
    </source>
</evidence>
<dbReference type="AlphaFoldDB" id="A0A348B6G8"/>
<evidence type="ECO:0000313" key="17">
    <source>
        <dbReference type="Proteomes" id="UP000276741"/>
    </source>
</evidence>
<dbReference type="Gene3D" id="3.40.50.620">
    <property type="entry name" value="HUPs"/>
    <property type="match status" value="1"/>
</dbReference>
<evidence type="ECO:0000259" key="14">
    <source>
        <dbReference type="SMART" id="SM00840"/>
    </source>
</evidence>
<comment type="cofactor">
    <cofactor evidence="12">
        <name>Zn(2+)</name>
        <dbReference type="ChEBI" id="CHEBI:29105"/>
    </cofactor>
    <text evidence="12">Binds 1 zinc ion per subunit.</text>
</comment>
<reference evidence="15" key="3">
    <citation type="journal article" date="2019" name="BMC Res. Notes">
        <title>Complete genome sequence of the Sulfodiicoccus acidiphilus strain HS-1T, the first crenarchaeon that lacks polB3, isolated from an acidic hot spring in Ohwaku-dani, Hakone, Japan.</title>
        <authorList>
            <person name="Sakai H.D."/>
            <person name="Kurosawa N."/>
        </authorList>
    </citation>
    <scope>NUCLEOTIDE SEQUENCE</scope>
    <source>
        <strain evidence="15">HS-1</strain>
    </source>
</reference>
<feature type="binding site" evidence="12">
    <location>
        <position position="36"/>
    </location>
    <ligand>
        <name>Zn(2+)</name>
        <dbReference type="ChEBI" id="CHEBI:29105"/>
    </ligand>
</feature>
<dbReference type="Pfam" id="PF09190">
    <property type="entry name" value="DALR_2"/>
    <property type="match status" value="1"/>
</dbReference>
<comment type="similarity">
    <text evidence="2 12">Belongs to the class-I aminoacyl-tRNA synthetase family.</text>
</comment>
<evidence type="ECO:0000256" key="12">
    <source>
        <dbReference type="HAMAP-Rule" id="MF_00041"/>
    </source>
</evidence>
<dbReference type="PANTHER" id="PTHR10890:SF3">
    <property type="entry name" value="CYSTEINE--TRNA LIGASE, CYTOPLASMIC"/>
    <property type="match status" value="1"/>
</dbReference>
<keyword evidence="6 12" id="KW-0547">Nucleotide-binding</keyword>
<dbReference type="SUPFAM" id="SSF52374">
    <property type="entry name" value="Nucleotidylyl transferase"/>
    <property type="match status" value="1"/>
</dbReference>